<dbReference type="RefSeq" id="WP_378161496.1">
    <property type="nucleotide sequence ID" value="NZ_JBHSBU010000001.1"/>
</dbReference>
<accession>A0ABV8MLT8</accession>
<dbReference type="Proteomes" id="UP001595791">
    <property type="component" value="Unassembled WGS sequence"/>
</dbReference>
<sequence>MGKWLSLITLVVQSAVCAEDTERWRLGGFGTLGITHSDTPYAQYRGSAQQSNGIFKEWSFKNETVLGVQGSVSPLDSLDLTIQLLSRHNYKNNFDPQLDWAYIAWRARPSLTLRAGRFITPMLMVSDYRNVNYSNPWIRPPLEFYGLLTLNNVDGVDALYRGNLGEMTYALQGFWGKYDLYINTARLIEYHRMIGFNATLQRDPWMVRLAYMDSDHSLADSNGNKMNISRAQIGPPGCGGLGCERVYPGFARLAEQFDVEHKPFRVLAIGGSYDDGKWLIQSELAYRDNGDSQVASGSAWYLSVARRLGDWLPYAVVARHKANTREYILQPSPEFANRPALVLRNSSTDQSSLSIGLRRELGKHAAIKFQHDWLKPEHGRYTSTFGNGNLLPNSALPPNTRLSDFGSVRIIAVSLDFIF</sequence>
<evidence type="ECO:0000313" key="2">
    <source>
        <dbReference type="Proteomes" id="UP001595791"/>
    </source>
</evidence>
<gene>
    <name evidence="1" type="ORF">ACFOW7_04515</name>
</gene>
<dbReference type="SUPFAM" id="SSF56935">
    <property type="entry name" value="Porins"/>
    <property type="match status" value="1"/>
</dbReference>
<dbReference type="Gene3D" id="2.40.160.10">
    <property type="entry name" value="Porin"/>
    <property type="match status" value="1"/>
</dbReference>
<reference evidence="2" key="1">
    <citation type="journal article" date="2019" name="Int. J. Syst. Evol. Microbiol.">
        <title>The Global Catalogue of Microorganisms (GCM) 10K type strain sequencing project: providing services to taxonomists for standard genome sequencing and annotation.</title>
        <authorList>
            <consortium name="The Broad Institute Genomics Platform"/>
            <consortium name="The Broad Institute Genome Sequencing Center for Infectious Disease"/>
            <person name="Wu L."/>
            <person name="Ma J."/>
        </authorList>
    </citation>
    <scope>NUCLEOTIDE SEQUENCE [LARGE SCALE GENOMIC DNA]</scope>
    <source>
        <strain evidence="2">LMG 29894</strain>
    </source>
</reference>
<protein>
    <recommendedName>
        <fullName evidence="3">Porin</fullName>
    </recommendedName>
</protein>
<keyword evidence="2" id="KW-1185">Reference proteome</keyword>
<proteinExistence type="predicted"/>
<comment type="caution">
    <text evidence="1">The sequence shown here is derived from an EMBL/GenBank/DDBJ whole genome shotgun (WGS) entry which is preliminary data.</text>
</comment>
<name>A0ABV8MLT8_9NEIS</name>
<evidence type="ECO:0000313" key="1">
    <source>
        <dbReference type="EMBL" id="MFC4158622.1"/>
    </source>
</evidence>
<dbReference type="InterPro" id="IPR023614">
    <property type="entry name" value="Porin_dom_sf"/>
</dbReference>
<dbReference type="EMBL" id="JBHSBU010000001">
    <property type="protein sequence ID" value="MFC4158622.1"/>
    <property type="molecule type" value="Genomic_DNA"/>
</dbReference>
<evidence type="ECO:0008006" key="3">
    <source>
        <dbReference type="Google" id="ProtNLM"/>
    </source>
</evidence>
<organism evidence="1 2">
    <name type="scientific">Chitinimonas lacunae</name>
    <dbReference type="NCBI Taxonomy" id="1963018"/>
    <lineage>
        <taxon>Bacteria</taxon>
        <taxon>Pseudomonadati</taxon>
        <taxon>Pseudomonadota</taxon>
        <taxon>Betaproteobacteria</taxon>
        <taxon>Neisseriales</taxon>
        <taxon>Chitinibacteraceae</taxon>
        <taxon>Chitinimonas</taxon>
    </lineage>
</organism>